<evidence type="ECO:0000256" key="2">
    <source>
        <dbReference type="SAM" id="MobiDB-lite"/>
    </source>
</evidence>
<feature type="compositionally biased region" description="Basic and acidic residues" evidence="2">
    <location>
        <begin position="1"/>
        <end position="25"/>
    </location>
</feature>
<evidence type="ECO:0000256" key="1">
    <source>
        <dbReference type="SAM" id="Coils"/>
    </source>
</evidence>
<feature type="coiled-coil region" evidence="1">
    <location>
        <begin position="128"/>
        <end position="158"/>
    </location>
</feature>
<feature type="compositionally biased region" description="Low complexity" evidence="2">
    <location>
        <begin position="51"/>
        <end position="96"/>
    </location>
</feature>
<organism evidence="3 4">
    <name type="scientific">Rhizophagus irregularis</name>
    <dbReference type="NCBI Taxonomy" id="588596"/>
    <lineage>
        <taxon>Eukaryota</taxon>
        <taxon>Fungi</taxon>
        <taxon>Fungi incertae sedis</taxon>
        <taxon>Mucoromycota</taxon>
        <taxon>Glomeromycotina</taxon>
        <taxon>Glomeromycetes</taxon>
        <taxon>Glomerales</taxon>
        <taxon>Glomeraceae</taxon>
        <taxon>Rhizophagus</taxon>
    </lineage>
</organism>
<dbReference type="Proteomes" id="UP000234323">
    <property type="component" value="Unassembled WGS sequence"/>
</dbReference>
<accession>A0A2I1HMZ0</accession>
<dbReference type="VEuPathDB" id="FungiDB:RhiirA1_482053"/>
<gene>
    <name evidence="3" type="ORF">RhiirA4_483751</name>
</gene>
<dbReference type="AlphaFoldDB" id="A0A2I1HMZ0"/>
<dbReference type="VEuPathDB" id="FungiDB:RhiirFUN_017395"/>
<feature type="compositionally biased region" description="Polar residues" evidence="2">
    <location>
        <begin position="40"/>
        <end position="50"/>
    </location>
</feature>
<name>A0A2I1HMZ0_9GLOM</name>
<evidence type="ECO:0000313" key="4">
    <source>
        <dbReference type="Proteomes" id="UP000234323"/>
    </source>
</evidence>
<feature type="region of interest" description="Disordered" evidence="2">
    <location>
        <begin position="1"/>
        <end position="107"/>
    </location>
</feature>
<comment type="caution">
    <text evidence="3">The sequence shown here is derived from an EMBL/GenBank/DDBJ whole genome shotgun (WGS) entry which is preliminary data.</text>
</comment>
<protein>
    <submittedName>
        <fullName evidence="3">Uncharacterized protein</fullName>
    </submittedName>
</protein>
<evidence type="ECO:0000313" key="3">
    <source>
        <dbReference type="EMBL" id="PKY60252.1"/>
    </source>
</evidence>
<keyword evidence="4" id="KW-1185">Reference proteome</keyword>
<reference evidence="3 4" key="1">
    <citation type="submission" date="2015-10" db="EMBL/GenBank/DDBJ databases">
        <title>Genome analyses suggest a sexual origin of heterokaryosis in a supposedly ancient asexual fungus.</title>
        <authorList>
            <person name="Ropars J."/>
            <person name="Sedzielewska K."/>
            <person name="Noel J."/>
            <person name="Charron P."/>
            <person name="Farinelli L."/>
            <person name="Marton T."/>
            <person name="Kruger M."/>
            <person name="Pelin A."/>
            <person name="Brachmann A."/>
            <person name="Corradi N."/>
        </authorList>
    </citation>
    <scope>NUCLEOTIDE SEQUENCE [LARGE SCALE GENOMIC DNA]</scope>
    <source>
        <strain evidence="3 4">A4</strain>
    </source>
</reference>
<sequence>MSKDTSKNINKKGEKEGTERNERDVFYLVPPNVDEEETALRTSNTSSETLRSPFNTKSSSSSPSTLRSPFNTKSSSSPSASRTSLSNTKSSSSPNESRVEATETLRSSEKNLSNFDLKVENGILRADNMELQYKIDKLNKELEESKELNEMLIKINEEFGKENDRLYERIDFYKNLRMPRSMKKSSKPKRKHQRYHKFLLSVL</sequence>
<proteinExistence type="predicted"/>
<feature type="compositionally biased region" description="Basic and acidic residues" evidence="2">
    <location>
        <begin position="97"/>
        <end position="107"/>
    </location>
</feature>
<dbReference type="VEuPathDB" id="FungiDB:FUN_015675"/>
<dbReference type="EMBL" id="LLXI01004092">
    <property type="protein sequence ID" value="PKY60252.1"/>
    <property type="molecule type" value="Genomic_DNA"/>
</dbReference>
<keyword evidence="1" id="KW-0175">Coiled coil</keyword>